<proteinExistence type="predicted"/>
<evidence type="ECO:0000313" key="2">
    <source>
        <dbReference type="Proteomes" id="UP000265000"/>
    </source>
</evidence>
<reference evidence="1" key="1">
    <citation type="submission" date="2025-08" db="UniProtKB">
        <authorList>
            <consortium name="Ensembl"/>
        </authorList>
    </citation>
    <scope>IDENTIFICATION</scope>
</reference>
<evidence type="ECO:0000313" key="1">
    <source>
        <dbReference type="Ensembl" id="ENSFHEP00000004051.1"/>
    </source>
</evidence>
<dbReference type="AlphaFoldDB" id="A0A3Q2NX64"/>
<protein>
    <submittedName>
        <fullName evidence="1">Uncharacterized protein</fullName>
    </submittedName>
</protein>
<dbReference type="STRING" id="8078.ENSFHEP00000004051"/>
<name>A0A3Q2NX64_FUNHE</name>
<keyword evidence="2" id="KW-1185">Reference proteome</keyword>
<reference evidence="1" key="2">
    <citation type="submission" date="2025-09" db="UniProtKB">
        <authorList>
            <consortium name="Ensembl"/>
        </authorList>
    </citation>
    <scope>IDENTIFICATION</scope>
</reference>
<dbReference type="Proteomes" id="UP000265000">
    <property type="component" value="Unplaced"/>
</dbReference>
<organism evidence="1 2">
    <name type="scientific">Fundulus heteroclitus</name>
    <name type="common">Killifish</name>
    <name type="synonym">Mummichog</name>
    <dbReference type="NCBI Taxonomy" id="8078"/>
    <lineage>
        <taxon>Eukaryota</taxon>
        <taxon>Metazoa</taxon>
        <taxon>Chordata</taxon>
        <taxon>Craniata</taxon>
        <taxon>Vertebrata</taxon>
        <taxon>Euteleostomi</taxon>
        <taxon>Actinopterygii</taxon>
        <taxon>Neopterygii</taxon>
        <taxon>Teleostei</taxon>
        <taxon>Neoteleostei</taxon>
        <taxon>Acanthomorphata</taxon>
        <taxon>Ovalentaria</taxon>
        <taxon>Atherinomorphae</taxon>
        <taxon>Cyprinodontiformes</taxon>
        <taxon>Fundulidae</taxon>
        <taxon>Fundulus</taxon>
    </lineage>
</organism>
<sequence>VHMNTNKWEGSSHILNQNVGEMQPDLIPSVITSYYPAPFSPLSPAHWVTLSFLFFSHPTGTYLTHEAKGSDDAPDADTAIINAEGGHSGAEEKKEYFI</sequence>
<dbReference type="GeneTree" id="ENSGT00960000190455"/>
<dbReference type="Ensembl" id="ENSFHET00000009492.1">
    <property type="protein sequence ID" value="ENSFHEP00000004051.1"/>
    <property type="gene ID" value="ENSFHEG00000004966.1"/>
</dbReference>
<accession>A0A3Q2NX64</accession>